<sequence>MPAPGTCHWPGISCRVSLSHVGVRSGVPLWAQYLVVSALLHLWAGAGVALCGGLALPSQCAAWWGAGWSGAVTVLSFGGSGCQVSLDCVDPFFVHGPLSG</sequence>
<accession>A0ABV0ZFB1</accession>
<keyword evidence="3" id="KW-1185">Reference proteome</keyword>
<reference evidence="2 3" key="1">
    <citation type="submission" date="2021-06" db="EMBL/GenBank/DDBJ databases">
        <authorList>
            <person name="Palmer J.M."/>
        </authorList>
    </citation>
    <scope>NUCLEOTIDE SEQUENCE [LARGE SCALE GENOMIC DNA]</scope>
    <source>
        <strain evidence="2 3">AS_MEX2019</strain>
        <tissue evidence="2">Muscle</tissue>
    </source>
</reference>
<dbReference type="Proteomes" id="UP001469553">
    <property type="component" value="Unassembled WGS sequence"/>
</dbReference>
<evidence type="ECO:0000313" key="3">
    <source>
        <dbReference type="Proteomes" id="UP001469553"/>
    </source>
</evidence>
<evidence type="ECO:0000313" key="2">
    <source>
        <dbReference type="EMBL" id="MEQ2304579.1"/>
    </source>
</evidence>
<gene>
    <name evidence="2" type="ORF">AMECASPLE_028562</name>
</gene>
<keyword evidence="1" id="KW-0812">Transmembrane</keyword>
<dbReference type="EMBL" id="JAHRIP010059587">
    <property type="protein sequence ID" value="MEQ2304579.1"/>
    <property type="molecule type" value="Genomic_DNA"/>
</dbReference>
<proteinExistence type="predicted"/>
<keyword evidence="1" id="KW-0472">Membrane</keyword>
<organism evidence="2 3">
    <name type="scientific">Ameca splendens</name>
    <dbReference type="NCBI Taxonomy" id="208324"/>
    <lineage>
        <taxon>Eukaryota</taxon>
        <taxon>Metazoa</taxon>
        <taxon>Chordata</taxon>
        <taxon>Craniata</taxon>
        <taxon>Vertebrata</taxon>
        <taxon>Euteleostomi</taxon>
        <taxon>Actinopterygii</taxon>
        <taxon>Neopterygii</taxon>
        <taxon>Teleostei</taxon>
        <taxon>Neoteleostei</taxon>
        <taxon>Acanthomorphata</taxon>
        <taxon>Ovalentaria</taxon>
        <taxon>Atherinomorphae</taxon>
        <taxon>Cyprinodontiformes</taxon>
        <taxon>Goodeidae</taxon>
        <taxon>Ameca</taxon>
    </lineage>
</organism>
<protein>
    <submittedName>
        <fullName evidence="2">Uncharacterized protein</fullName>
    </submittedName>
</protein>
<comment type="caution">
    <text evidence="2">The sequence shown here is derived from an EMBL/GenBank/DDBJ whole genome shotgun (WGS) entry which is preliminary data.</text>
</comment>
<evidence type="ECO:0000256" key="1">
    <source>
        <dbReference type="SAM" id="Phobius"/>
    </source>
</evidence>
<keyword evidence="1" id="KW-1133">Transmembrane helix</keyword>
<feature type="transmembrane region" description="Helical" evidence="1">
    <location>
        <begin position="30"/>
        <end position="56"/>
    </location>
</feature>
<name>A0ABV0ZFB1_9TELE</name>